<dbReference type="GO" id="GO:0006313">
    <property type="term" value="P:DNA transposition"/>
    <property type="evidence" value="ECO:0007669"/>
    <property type="project" value="InterPro"/>
</dbReference>
<dbReference type="Proteomes" id="UP000230778">
    <property type="component" value="Unassembled WGS sequence"/>
</dbReference>
<dbReference type="InterPro" id="IPR002686">
    <property type="entry name" value="Transposase_17"/>
</dbReference>
<dbReference type="SUPFAM" id="SSF143422">
    <property type="entry name" value="Transposase IS200-like"/>
    <property type="match status" value="1"/>
</dbReference>
<sequence>MPYRKQQFVNGEIYHIILRGIDDNLIFKDINDYYRGIFSIYEFNNSKPVSIKERRKIRASIKKIQATRGPSSGAEVDERDKLVEILAFCFMPNHTHLLVRQLKDEGITKFMSKVGTGYGGYFNRKCNRKGYVFQNRFLAVHIEDDTQLKTVFVYIHTNSISLIEPKWKEIGIKNPEETIKFLENYKWSSYPDYISKKNFPSVTDRDFLLKIMNGEQGCREFVEYWIRYKGKIKEFAKLSLEE</sequence>
<dbReference type="Pfam" id="PF01797">
    <property type="entry name" value="Y1_Tnp"/>
    <property type="match status" value="1"/>
</dbReference>
<reference evidence="2 3" key="1">
    <citation type="submission" date="2017-09" db="EMBL/GenBank/DDBJ databases">
        <title>Depth-based differentiation of microbial function through sediment-hosted aquifers and enrichment of novel symbionts in the deep terrestrial subsurface.</title>
        <authorList>
            <person name="Probst A.J."/>
            <person name="Ladd B."/>
            <person name="Jarett J.K."/>
            <person name="Geller-Mcgrath D.E."/>
            <person name="Sieber C.M."/>
            <person name="Emerson J.B."/>
            <person name="Anantharaman K."/>
            <person name="Thomas B.C."/>
            <person name="Malmstrom R."/>
            <person name="Stieglmeier M."/>
            <person name="Klingl A."/>
            <person name="Woyke T."/>
            <person name="Ryan C.M."/>
            <person name="Banfield J.F."/>
        </authorList>
    </citation>
    <scope>NUCLEOTIDE SEQUENCE [LARGE SCALE GENOMIC DNA]</scope>
    <source>
        <strain evidence="2">CG18_big_fil_WC_8_21_14_2_50_37_10</strain>
    </source>
</reference>
<dbReference type="PANTHER" id="PTHR34322">
    <property type="entry name" value="TRANSPOSASE, Y1_TNP DOMAIN-CONTAINING"/>
    <property type="match status" value="1"/>
</dbReference>
<evidence type="ECO:0000259" key="1">
    <source>
        <dbReference type="SMART" id="SM01321"/>
    </source>
</evidence>
<dbReference type="GO" id="GO:0004803">
    <property type="term" value="F:transposase activity"/>
    <property type="evidence" value="ECO:0007669"/>
    <property type="project" value="InterPro"/>
</dbReference>
<organism evidence="2 3">
    <name type="scientific">Candidatus Nealsonbacteria bacterium CG18_big_fil_WC_8_21_14_2_50_37_10</name>
    <dbReference type="NCBI Taxonomy" id="1974717"/>
    <lineage>
        <taxon>Bacteria</taxon>
        <taxon>Candidatus Nealsoniibacteriota</taxon>
    </lineage>
</organism>
<dbReference type="InterPro" id="IPR036515">
    <property type="entry name" value="Transposase_17_sf"/>
</dbReference>
<dbReference type="GO" id="GO:0003677">
    <property type="term" value="F:DNA binding"/>
    <property type="evidence" value="ECO:0007669"/>
    <property type="project" value="InterPro"/>
</dbReference>
<proteinExistence type="predicted"/>
<dbReference type="PANTHER" id="PTHR34322:SF2">
    <property type="entry name" value="TRANSPOSASE IS200-LIKE DOMAIN-CONTAINING PROTEIN"/>
    <property type="match status" value="1"/>
</dbReference>
<name>A0A2H0FGG1_9BACT</name>
<feature type="domain" description="Transposase IS200-like" evidence="1">
    <location>
        <begin position="9"/>
        <end position="158"/>
    </location>
</feature>
<comment type="caution">
    <text evidence="2">The sequence shown here is derived from an EMBL/GenBank/DDBJ whole genome shotgun (WGS) entry which is preliminary data.</text>
</comment>
<protein>
    <recommendedName>
        <fullName evidence="1">Transposase IS200-like domain-containing protein</fullName>
    </recommendedName>
</protein>
<dbReference type="Gene3D" id="3.30.70.1290">
    <property type="entry name" value="Transposase IS200-like"/>
    <property type="match status" value="1"/>
</dbReference>
<accession>A0A2H0FGG1</accession>
<dbReference type="EMBL" id="PCUC01000135">
    <property type="protein sequence ID" value="PIQ05808.1"/>
    <property type="molecule type" value="Genomic_DNA"/>
</dbReference>
<dbReference type="SMART" id="SM01321">
    <property type="entry name" value="Y1_Tnp"/>
    <property type="match status" value="1"/>
</dbReference>
<dbReference type="AlphaFoldDB" id="A0A2H0FGG1"/>
<evidence type="ECO:0000313" key="3">
    <source>
        <dbReference type="Proteomes" id="UP000230778"/>
    </source>
</evidence>
<evidence type="ECO:0000313" key="2">
    <source>
        <dbReference type="EMBL" id="PIQ05808.1"/>
    </source>
</evidence>
<gene>
    <name evidence="2" type="ORF">COW72_02500</name>
</gene>